<proteinExistence type="predicted"/>
<sequence length="699" mass="78566">MAQKAASLNLEALGSPQMDRRQAYLSVVDQLRELGIGEDLSLPQIKSGQLVVVGDQSSGKSSLLEGLTGLPFPVASDLCTRHATQIVLRRTTASEAALRVSIIPGPSNITNADKSTRLSKFARYIKDGAFGEEEFAGILDEASEVMGLPRAGATDLENLERRFSDDVLKVELAGPEHHHLSVVDVPGLFHNPTRYQKEEDREIIRHLITGYILDPRTLILAVMDGRNNLATQEVFKMAREVDPRGDRTVGIITKCDLVQRGDEAGVIRLAQNTVEKLQHGWFAVRNRSPAEIKSGVSLKERHAKERELFMTGPWSELHKDRVGIPALGTFLAQLLYEHIRREFPAVVVEIDNRCKRLRADIEDLGPPRQSTMEQRQYLNGVASRYQKKVSDSLKGIYDADLLPDHPLKLRMHVRNLSDDFEKEMSRQGHTRAFRNTNDKEDPMYQSRNSEASTIYEWIRTSYLESRGCELPGCVNPALIENLFRQQTSKWQELAKNHLERARSAIDSFLTAVFGLLIADPTIQDRLRARLTPMFDESVTQAYRTLENVLGDERGGILQTVNHYYADNLAAARKERVILRLEKLGIADGAFVQADLTALANAAYLGNEDQAVYDIHDILKGYYKVAIKRFMDNVVMAVVERWWLGPGGFVGMFDGEFVGNLSNEDLASIAAENHSTTNARADLKEKLRRFEEAHRIARSI</sequence>
<dbReference type="Proteomes" id="UP000053789">
    <property type="component" value="Unassembled WGS sequence"/>
</dbReference>
<dbReference type="RefSeq" id="XP_016624451.1">
    <property type="nucleotide sequence ID" value="XM_016759123.1"/>
</dbReference>
<keyword evidence="7" id="KW-1185">Reference proteome</keyword>
<dbReference type="GO" id="GO:0016020">
    <property type="term" value="C:membrane"/>
    <property type="evidence" value="ECO:0007669"/>
    <property type="project" value="TreeGrafter"/>
</dbReference>
<evidence type="ECO:0008006" key="8">
    <source>
        <dbReference type="Google" id="ProtNLM"/>
    </source>
</evidence>
<dbReference type="InterPro" id="IPR030381">
    <property type="entry name" value="G_DYNAMIN_dom"/>
</dbReference>
<protein>
    <recommendedName>
        <fullName evidence="8">GED domain-containing protein</fullName>
    </recommendedName>
</protein>
<dbReference type="PANTHER" id="PTHR11566:SF21">
    <property type="entry name" value="DYNAMIN RELATED PROTEIN 1, ISOFORM A"/>
    <property type="match status" value="1"/>
</dbReference>
<evidence type="ECO:0000256" key="2">
    <source>
        <dbReference type="ARBA" id="ARBA00023134"/>
    </source>
</evidence>
<evidence type="ECO:0000313" key="7">
    <source>
        <dbReference type="Proteomes" id="UP000053789"/>
    </source>
</evidence>
<dbReference type="Gene3D" id="3.40.50.300">
    <property type="entry name" value="P-loop containing nucleotide triphosphate hydrolases"/>
    <property type="match status" value="1"/>
</dbReference>
<keyword evidence="2" id="KW-0342">GTP-binding</keyword>
<reference evidence="6" key="1">
    <citation type="submission" date="2015-01" db="EMBL/GenBank/DDBJ databases">
        <title>The Genome Sequence of Cladophialophora bantiana CBS 173.52.</title>
        <authorList>
            <consortium name="The Broad Institute Genomics Platform"/>
            <person name="Cuomo C."/>
            <person name="de Hoog S."/>
            <person name="Gorbushina A."/>
            <person name="Stielow B."/>
            <person name="Teixiera M."/>
            <person name="Abouelleil A."/>
            <person name="Chapman S.B."/>
            <person name="Priest M."/>
            <person name="Young S.K."/>
            <person name="Wortman J."/>
            <person name="Nusbaum C."/>
            <person name="Birren B."/>
        </authorList>
    </citation>
    <scope>NUCLEOTIDE SEQUENCE [LARGE SCALE GENOMIC DNA]</scope>
    <source>
        <strain evidence="6">CBS 173.52</strain>
    </source>
</reference>
<evidence type="ECO:0000313" key="6">
    <source>
        <dbReference type="EMBL" id="KIW97782.1"/>
    </source>
</evidence>
<dbReference type="InterPro" id="IPR020850">
    <property type="entry name" value="GED_dom"/>
</dbReference>
<dbReference type="SMART" id="SM00053">
    <property type="entry name" value="DYNc"/>
    <property type="match status" value="1"/>
</dbReference>
<name>A0A0D2GHE0_CLAB1</name>
<dbReference type="HOGENOM" id="CLU_008964_7_2_1"/>
<evidence type="ECO:0000259" key="5">
    <source>
        <dbReference type="PROSITE" id="PS51718"/>
    </source>
</evidence>
<dbReference type="CDD" id="cd08771">
    <property type="entry name" value="DLP_1"/>
    <property type="match status" value="1"/>
</dbReference>
<gene>
    <name evidence="6" type="ORF">Z519_01366</name>
</gene>
<feature type="domain" description="GED" evidence="4">
    <location>
        <begin position="611"/>
        <end position="699"/>
    </location>
</feature>
<dbReference type="InterPro" id="IPR001401">
    <property type="entry name" value="Dynamin_GTPase"/>
</dbReference>
<dbReference type="InterPro" id="IPR000375">
    <property type="entry name" value="Dynamin_stalk"/>
</dbReference>
<feature type="region of interest" description="Disordered" evidence="3">
    <location>
        <begin position="420"/>
        <end position="446"/>
    </location>
</feature>
<dbReference type="PROSITE" id="PS51718">
    <property type="entry name" value="G_DYNAMIN_2"/>
    <property type="match status" value="1"/>
</dbReference>
<feature type="domain" description="Dynamin-type G" evidence="5">
    <location>
        <begin position="44"/>
        <end position="344"/>
    </location>
</feature>
<evidence type="ECO:0000259" key="4">
    <source>
        <dbReference type="PROSITE" id="PS51388"/>
    </source>
</evidence>
<evidence type="ECO:0000256" key="1">
    <source>
        <dbReference type="ARBA" id="ARBA00022741"/>
    </source>
</evidence>
<dbReference type="SUPFAM" id="SSF52540">
    <property type="entry name" value="P-loop containing nucleoside triphosphate hydrolases"/>
    <property type="match status" value="1"/>
</dbReference>
<dbReference type="AlphaFoldDB" id="A0A0D2GHE0"/>
<dbReference type="GO" id="GO:0016559">
    <property type="term" value="P:peroxisome fission"/>
    <property type="evidence" value="ECO:0007669"/>
    <property type="project" value="TreeGrafter"/>
</dbReference>
<dbReference type="PROSITE" id="PS51388">
    <property type="entry name" value="GED"/>
    <property type="match status" value="1"/>
</dbReference>
<accession>A0A0D2GHE0</accession>
<dbReference type="GO" id="GO:0003924">
    <property type="term" value="F:GTPase activity"/>
    <property type="evidence" value="ECO:0007669"/>
    <property type="project" value="InterPro"/>
</dbReference>
<dbReference type="GO" id="GO:0000266">
    <property type="term" value="P:mitochondrial fission"/>
    <property type="evidence" value="ECO:0007669"/>
    <property type="project" value="TreeGrafter"/>
</dbReference>
<dbReference type="Pfam" id="PF00350">
    <property type="entry name" value="Dynamin_N"/>
    <property type="match status" value="1"/>
</dbReference>
<dbReference type="GO" id="GO:0005874">
    <property type="term" value="C:microtubule"/>
    <property type="evidence" value="ECO:0007669"/>
    <property type="project" value="TreeGrafter"/>
</dbReference>
<organism evidence="6 7">
    <name type="scientific">Cladophialophora bantiana (strain ATCC 10958 / CBS 173.52 / CDC B-1940 / NIH 8579)</name>
    <name type="common">Xylohypha bantiana</name>
    <dbReference type="NCBI Taxonomy" id="1442370"/>
    <lineage>
        <taxon>Eukaryota</taxon>
        <taxon>Fungi</taxon>
        <taxon>Dikarya</taxon>
        <taxon>Ascomycota</taxon>
        <taxon>Pezizomycotina</taxon>
        <taxon>Eurotiomycetes</taxon>
        <taxon>Chaetothyriomycetidae</taxon>
        <taxon>Chaetothyriales</taxon>
        <taxon>Herpotrichiellaceae</taxon>
        <taxon>Cladophialophora</taxon>
    </lineage>
</organism>
<dbReference type="OrthoDB" id="415706at2759"/>
<dbReference type="GO" id="GO:0005525">
    <property type="term" value="F:GTP binding"/>
    <property type="evidence" value="ECO:0007669"/>
    <property type="project" value="InterPro"/>
</dbReference>
<dbReference type="InterPro" id="IPR045063">
    <property type="entry name" value="Dynamin_N"/>
</dbReference>
<dbReference type="Pfam" id="PF01031">
    <property type="entry name" value="Dynamin_M"/>
    <property type="match status" value="1"/>
</dbReference>
<dbReference type="GO" id="GO:0005739">
    <property type="term" value="C:mitochondrion"/>
    <property type="evidence" value="ECO:0007669"/>
    <property type="project" value="TreeGrafter"/>
</dbReference>
<dbReference type="EMBL" id="KN846981">
    <property type="protein sequence ID" value="KIW97782.1"/>
    <property type="molecule type" value="Genomic_DNA"/>
</dbReference>
<dbReference type="Gene3D" id="1.20.120.1240">
    <property type="entry name" value="Dynamin, middle domain"/>
    <property type="match status" value="1"/>
</dbReference>
<dbReference type="InterPro" id="IPR027417">
    <property type="entry name" value="P-loop_NTPase"/>
</dbReference>
<dbReference type="GO" id="GO:0048312">
    <property type="term" value="P:intracellular distribution of mitochondria"/>
    <property type="evidence" value="ECO:0007669"/>
    <property type="project" value="TreeGrafter"/>
</dbReference>
<dbReference type="PRINTS" id="PR00195">
    <property type="entry name" value="DYNAMIN"/>
</dbReference>
<evidence type="ECO:0000256" key="3">
    <source>
        <dbReference type="SAM" id="MobiDB-lite"/>
    </source>
</evidence>
<dbReference type="VEuPathDB" id="FungiDB:Z519_01366"/>
<dbReference type="GeneID" id="27694294"/>
<dbReference type="GO" id="GO:0008017">
    <property type="term" value="F:microtubule binding"/>
    <property type="evidence" value="ECO:0007669"/>
    <property type="project" value="TreeGrafter"/>
</dbReference>
<keyword evidence="1" id="KW-0547">Nucleotide-binding</keyword>
<dbReference type="GO" id="GO:0006897">
    <property type="term" value="P:endocytosis"/>
    <property type="evidence" value="ECO:0007669"/>
    <property type="project" value="TreeGrafter"/>
</dbReference>
<dbReference type="InterPro" id="IPR022812">
    <property type="entry name" value="Dynamin"/>
</dbReference>
<dbReference type="PANTHER" id="PTHR11566">
    <property type="entry name" value="DYNAMIN"/>
    <property type="match status" value="1"/>
</dbReference>